<evidence type="ECO:0000256" key="7">
    <source>
        <dbReference type="ARBA" id="ARBA00023014"/>
    </source>
</evidence>
<dbReference type="SFLD" id="SFLDG01067">
    <property type="entry name" value="SPASM/twitch_domain_containing"/>
    <property type="match status" value="1"/>
</dbReference>
<keyword evidence="2" id="KW-0004">4Fe-4S</keyword>
<dbReference type="Gene3D" id="3.20.20.70">
    <property type="entry name" value="Aldolase class I"/>
    <property type="match status" value="1"/>
</dbReference>
<dbReference type="InterPro" id="IPR000385">
    <property type="entry name" value="MoaA_NifB_PqqE_Fe-S-bd_CS"/>
</dbReference>
<sequence length="346" mass="38999">MSATAEQILYGNDSPNIIAKDSTCRVKPNSKIDRKITNKIDSITGIREEQKQIAPPCPKSVKIELTARCNFNCAFCATGYKLRDKRDMDWDFYVNLLDQCKEAGVEEVGMFYLGESFMLPWLPKAIAAARDKGFPYIFLTTNGSLSTPKKVKECMDAGLNSLKFSLNYADEAQFTEVARVKGSLYQKMLDNIKAAYEIRQEGGYDCGLYASYIRYDGEQGERMMDVLEDVKPYLDEVYALPLYSQADLTGQENQDRGWDVKAGNPGRADNMRAPLPCWAVFTEARVTHDGFLSACCFDHSRDFNMANLNEVSFMEGWHSQAFQGLRDAHLRMDVRGTACESCAAYN</sequence>
<keyword evidence="4" id="KW-0479">Metal-binding</keyword>
<dbReference type="GO" id="GO:0051539">
    <property type="term" value="F:4 iron, 4 sulfur cluster binding"/>
    <property type="evidence" value="ECO:0007669"/>
    <property type="project" value="UniProtKB-KW"/>
</dbReference>
<dbReference type="Pfam" id="PF04055">
    <property type="entry name" value="Radical_SAM"/>
    <property type="match status" value="1"/>
</dbReference>
<dbReference type="InterPro" id="IPR050377">
    <property type="entry name" value="Radical_SAM_PqqE_MftC-like"/>
</dbReference>
<dbReference type="RefSeq" id="WP_284380049.1">
    <property type="nucleotide sequence ID" value="NZ_BSNM01000009.1"/>
</dbReference>
<dbReference type="PROSITE" id="PS51918">
    <property type="entry name" value="RADICAL_SAM"/>
    <property type="match status" value="1"/>
</dbReference>
<dbReference type="InterPro" id="IPR013785">
    <property type="entry name" value="Aldolase_TIM"/>
</dbReference>
<reference evidence="9" key="2">
    <citation type="submission" date="2023-01" db="EMBL/GenBank/DDBJ databases">
        <title>Draft genome sequence of Litoribrevibacter albus strain NBRC 110071.</title>
        <authorList>
            <person name="Sun Q."/>
            <person name="Mori K."/>
        </authorList>
    </citation>
    <scope>NUCLEOTIDE SEQUENCE</scope>
    <source>
        <strain evidence="9">NBRC 110071</strain>
    </source>
</reference>
<dbReference type="GO" id="GO:0016491">
    <property type="term" value="F:oxidoreductase activity"/>
    <property type="evidence" value="ECO:0007669"/>
    <property type="project" value="UniProtKB-KW"/>
</dbReference>
<comment type="cofactor">
    <cofactor evidence="1">
        <name>[4Fe-4S] cluster</name>
        <dbReference type="ChEBI" id="CHEBI:49883"/>
    </cofactor>
</comment>
<evidence type="ECO:0000256" key="5">
    <source>
        <dbReference type="ARBA" id="ARBA00023002"/>
    </source>
</evidence>
<gene>
    <name evidence="9" type="ORF">GCM10007876_12300</name>
</gene>
<dbReference type="GO" id="GO:0046872">
    <property type="term" value="F:metal ion binding"/>
    <property type="evidence" value="ECO:0007669"/>
    <property type="project" value="UniProtKB-KW"/>
</dbReference>
<name>A0AA37S9I1_9GAMM</name>
<comment type="caution">
    <text evidence="9">The sequence shown here is derived from an EMBL/GenBank/DDBJ whole genome shotgun (WGS) entry which is preliminary data.</text>
</comment>
<evidence type="ECO:0000256" key="1">
    <source>
        <dbReference type="ARBA" id="ARBA00001966"/>
    </source>
</evidence>
<dbReference type="CDD" id="cd01335">
    <property type="entry name" value="Radical_SAM"/>
    <property type="match status" value="1"/>
</dbReference>
<dbReference type="InterPro" id="IPR058240">
    <property type="entry name" value="rSAM_sf"/>
</dbReference>
<keyword evidence="10" id="KW-1185">Reference proteome</keyword>
<evidence type="ECO:0000256" key="3">
    <source>
        <dbReference type="ARBA" id="ARBA00022691"/>
    </source>
</evidence>
<protein>
    <recommendedName>
        <fullName evidence="8">Radical SAM core domain-containing protein</fullName>
    </recommendedName>
</protein>
<feature type="domain" description="Radical SAM core" evidence="8">
    <location>
        <begin position="55"/>
        <end position="267"/>
    </location>
</feature>
<keyword evidence="6" id="KW-0408">Iron</keyword>
<evidence type="ECO:0000256" key="2">
    <source>
        <dbReference type="ARBA" id="ARBA00022485"/>
    </source>
</evidence>
<reference evidence="9" key="1">
    <citation type="journal article" date="2014" name="Int. J. Syst. Evol. Microbiol.">
        <title>Complete genome sequence of Corynebacterium casei LMG S-19264T (=DSM 44701T), isolated from a smear-ripened cheese.</title>
        <authorList>
            <consortium name="US DOE Joint Genome Institute (JGI-PGF)"/>
            <person name="Walter F."/>
            <person name="Albersmeier A."/>
            <person name="Kalinowski J."/>
            <person name="Ruckert C."/>
        </authorList>
    </citation>
    <scope>NUCLEOTIDE SEQUENCE</scope>
    <source>
        <strain evidence="9">NBRC 110071</strain>
    </source>
</reference>
<dbReference type="SUPFAM" id="SSF102114">
    <property type="entry name" value="Radical SAM enzymes"/>
    <property type="match status" value="1"/>
</dbReference>
<dbReference type="EMBL" id="BSNM01000009">
    <property type="protein sequence ID" value="GLQ30751.1"/>
    <property type="molecule type" value="Genomic_DNA"/>
</dbReference>
<dbReference type="SFLD" id="SFLDS00029">
    <property type="entry name" value="Radical_SAM"/>
    <property type="match status" value="1"/>
</dbReference>
<dbReference type="InterPro" id="IPR007197">
    <property type="entry name" value="rSAM"/>
</dbReference>
<accession>A0AA37S9I1</accession>
<keyword evidence="3" id="KW-0949">S-adenosyl-L-methionine</keyword>
<keyword evidence="7" id="KW-0411">Iron-sulfur</keyword>
<organism evidence="9 10">
    <name type="scientific">Litoribrevibacter albus</name>
    <dbReference type="NCBI Taxonomy" id="1473156"/>
    <lineage>
        <taxon>Bacteria</taxon>
        <taxon>Pseudomonadati</taxon>
        <taxon>Pseudomonadota</taxon>
        <taxon>Gammaproteobacteria</taxon>
        <taxon>Oceanospirillales</taxon>
        <taxon>Oceanospirillaceae</taxon>
        <taxon>Litoribrevibacter</taxon>
    </lineage>
</organism>
<dbReference type="InterPro" id="IPR034391">
    <property type="entry name" value="AdoMet-like_SPASM_containing"/>
</dbReference>
<keyword evidence="5" id="KW-0560">Oxidoreductase</keyword>
<dbReference type="SFLD" id="SFLDG01387">
    <property type="entry name" value="BtrN-like_SPASM_domain_contain"/>
    <property type="match status" value="1"/>
</dbReference>
<dbReference type="PANTHER" id="PTHR11228:SF7">
    <property type="entry name" value="PQQA PEPTIDE CYCLASE"/>
    <property type="match status" value="1"/>
</dbReference>
<dbReference type="Proteomes" id="UP001161389">
    <property type="component" value="Unassembled WGS sequence"/>
</dbReference>
<dbReference type="InterPro" id="IPR023885">
    <property type="entry name" value="4Fe4S-binding_SPASM_dom"/>
</dbReference>
<evidence type="ECO:0000313" key="9">
    <source>
        <dbReference type="EMBL" id="GLQ30751.1"/>
    </source>
</evidence>
<dbReference type="PROSITE" id="PS01305">
    <property type="entry name" value="MOAA_NIFB_PQQE"/>
    <property type="match status" value="1"/>
</dbReference>
<dbReference type="CDD" id="cd21109">
    <property type="entry name" value="SPASM"/>
    <property type="match status" value="1"/>
</dbReference>
<dbReference type="Pfam" id="PF13186">
    <property type="entry name" value="SPASM"/>
    <property type="match status" value="1"/>
</dbReference>
<proteinExistence type="predicted"/>
<dbReference type="PANTHER" id="PTHR11228">
    <property type="entry name" value="RADICAL SAM DOMAIN PROTEIN"/>
    <property type="match status" value="1"/>
</dbReference>
<dbReference type="AlphaFoldDB" id="A0AA37S9I1"/>
<evidence type="ECO:0000256" key="4">
    <source>
        <dbReference type="ARBA" id="ARBA00022723"/>
    </source>
</evidence>
<evidence type="ECO:0000256" key="6">
    <source>
        <dbReference type="ARBA" id="ARBA00023004"/>
    </source>
</evidence>
<evidence type="ECO:0000259" key="8">
    <source>
        <dbReference type="PROSITE" id="PS51918"/>
    </source>
</evidence>
<evidence type="ECO:0000313" key="10">
    <source>
        <dbReference type="Proteomes" id="UP001161389"/>
    </source>
</evidence>